<proteinExistence type="predicted"/>
<dbReference type="EMBL" id="QOHO01000043">
    <property type="protein sequence ID" value="RFZ78255.1"/>
    <property type="molecule type" value="Genomic_DNA"/>
</dbReference>
<accession>A0A3E2NB59</accession>
<dbReference type="AlphaFoldDB" id="A0A3E2NB59"/>
<protein>
    <submittedName>
        <fullName evidence="1">AP2 domain-containing protein</fullName>
    </submittedName>
</protein>
<evidence type="ECO:0000313" key="1">
    <source>
        <dbReference type="EMBL" id="RFZ78255.1"/>
    </source>
</evidence>
<sequence>MKIGEIGKNSKGTEMKIVSARNSCDIDVQFLDDYGYIYKHNIYTNFKKGNIKNPYDKTISNVGYFGVGEYESLGRKHAKEYDAWRLMIRRCYNEGSDKRYPAYYDKCTVCEEWHNYQVFARWYEENVYIVNERLHIDKDILNPNSHEYSPENCLLVPQRINMLFLNKPNKRGLPNGIRADKHGFSARYNHIELGNFSTLEEAYSKYAKEKEKKIKEISEEYKSIIPTKLYEALMNYKVLLENDKNYIKSNIYKT</sequence>
<name>A0A3E2NB59_9FIRM</name>
<dbReference type="RefSeq" id="WP_117417628.1">
    <property type="nucleotide sequence ID" value="NZ_QOHO01000043.1"/>
</dbReference>
<reference evidence="1 2" key="1">
    <citation type="submission" date="2018-07" db="EMBL/GenBank/DDBJ databases">
        <title>New species, Clostridium PI-S10-A1B.</title>
        <authorList>
            <person name="Krishna G."/>
            <person name="Summeta K."/>
            <person name="Shikha S."/>
            <person name="Prabhu P.B."/>
            <person name="Suresh K."/>
        </authorList>
    </citation>
    <scope>NUCLEOTIDE SEQUENCE [LARGE SCALE GENOMIC DNA]</scope>
    <source>
        <strain evidence="1 2">PI-S10-A1B</strain>
    </source>
</reference>
<organism evidence="1 2">
    <name type="scientific">Lacrimispora amygdalina</name>
    <dbReference type="NCBI Taxonomy" id="253257"/>
    <lineage>
        <taxon>Bacteria</taxon>
        <taxon>Bacillati</taxon>
        <taxon>Bacillota</taxon>
        <taxon>Clostridia</taxon>
        <taxon>Lachnospirales</taxon>
        <taxon>Lachnospiraceae</taxon>
        <taxon>Lacrimispora</taxon>
    </lineage>
</organism>
<evidence type="ECO:0000313" key="2">
    <source>
        <dbReference type="Proteomes" id="UP000260680"/>
    </source>
</evidence>
<gene>
    <name evidence="1" type="ORF">DS742_14170</name>
</gene>
<comment type="caution">
    <text evidence="1">The sequence shown here is derived from an EMBL/GenBank/DDBJ whole genome shotgun (WGS) entry which is preliminary data.</text>
</comment>
<dbReference type="Proteomes" id="UP000260680">
    <property type="component" value="Unassembled WGS sequence"/>
</dbReference>
<dbReference type="OrthoDB" id="2869809at2"/>